<dbReference type="RefSeq" id="WP_010900571.1">
    <property type="nucleotide sequence ID" value="NC_002578.1"/>
</dbReference>
<keyword evidence="3" id="KW-0812">Transmembrane</keyword>
<comment type="similarity">
    <text evidence="1">Belongs to the bacterial solute-binding protein 1 family.</text>
</comment>
<dbReference type="InterPro" id="IPR050490">
    <property type="entry name" value="Bact_solute-bd_prot1"/>
</dbReference>
<proteinExistence type="inferred from homology"/>
<dbReference type="SUPFAM" id="SSF53850">
    <property type="entry name" value="Periplasmic binding protein-like II"/>
    <property type="match status" value="1"/>
</dbReference>
<keyword evidence="2" id="KW-0813">Transport</keyword>
<evidence type="ECO:0000256" key="1">
    <source>
        <dbReference type="ARBA" id="ARBA00008520"/>
    </source>
</evidence>
<dbReference type="InterPro" id="IPR006059">
    <property type="entry name" value="SBP"/>
</dbReference>
<evidence type="ECO:0000256" key="3">
    <source>
        <dbReference type="SAM" id="Phobius"/>
    </source>
</evidence>
<dbReference type="PaxDb" id="273075-Ta0144"/>
<dbReference type="Gene3D" id="3.40.190.10">
    <property type="entry name" value="Periplasmic binding protein-like II"/>
    <property type="match status" value="2"/>
</dbReference>
<dbReference type="Proteomes" id="UP000001024">
    <property type="component" value="Chromosome"/>
</dbReference>
<dbReference type="STRING" id="273075.gene:9571358"/>
<keyword evidence="5" id="KW-1185">Reference proteome</keyword>
<dbReference type="EMBL" id="AL445063">
    <property type="protein sequence ID" value="CAC11291.1"/>
    <property type="molecule type" value="Genomic_DNA"/>
</dbReference>
<reference evidence="4 5" key="1">
    <citation type="journal article" date="2000" name="Nature">
        <title>The genome sequence of the thermoacidophilic scavenger Thermoplasma acidophilum.</title>
        <authorList>
            <person name="Ruepp A."/>
            <person name="Graml W."/>
            <person name="Santos-Martinez M.L."/>
            <person name="Koretke K.K."/>
            <person name="Volker C."/>
            <person name="Mewes H.W."/>
            <person name="Frishman D."/>
            <person name="Stocker S."/>
            <person name="Lupas A.N."/>
            <person name="Baumeister W."/>
        </authorList>
    </citation>
    <scope>NUCLEOTIDE SEQUENCE [LARGE SCALE GENOMIC DNA]</scope>
    <source>
        <strain evidence="5">ATCC 25905 / DSM 1728 / JCM 9062 / NBRC 15155 / AMRC-C165</strain>
    </source>
</reference>
<dbReference type="PANTHER" id="PTHR43649:SF29">
    <property type="entry name" value="OSMOPROTECTIVE COMPOUNDS-BINDING PROTEIN GGTB"/>
    <property type="match status" value="1"/>
</dbReference>
<dbReference type="OrthoDB" id="30637at2157"/>
<name>Q9HLT1_THEAC</name>
<feature type="transmembrane region" description="Helical" evidence="3">
    <location>
        <begin position="20"/>
        <end position="38"/>
    </location>
</feature>
<dbReference type="eggNOG" id="arCOG00153">
    <property type="taxonomic scope" value="Archaea"/>
</dbReference>
<dbReference type="InParanoid" id="Q9HLT1"/>
<dbReference type="AlphaFoldDB" id="Q9HLT1"/>
<dbReference type="PANTHER" id="PTHR43649">
    <property type="entry name" value="ARABINOSE-BINDING PROTEIN-RELATED"/>
    <property type="match status" value="1"/>
</dbReference>
<dbReference type="KEGG" id="tac:Ta0144"/>
<dbReference type="Pfam" id="PF01547">
    <property type="entry name" value="SBP_bac_1"/>
    <property type="match status" value="1"/>
</dbReference>
<evidence type="ECO:0000313" key="4">
    <source>
        <dbReference type="EMBL" id="CAC11291.1"/>
    </source>
</evidence>
<dbReference type="HOGENOM" id="CLU_582192_0_0_2"/>
<protein>
    <submittedName>
        <fullName evidence="4">Uncharacterized protein</fullName>
    </submittedName>
</protein>
<dbReference type="FunCoup" id="Q9HLT1">
    <property type="interactions" value="10"/>
</dbReference>
<gene>
    <name evidence="4" type="ordered locus">Ta0144</name>
</gene>
<accession>Q9HLT1</accession>
<evidence type="ECO:0000313" key="5">
    <source>
        <dbReference type="Proteomes" id="UP000001024"/>
    </source>
</evidence>
<sequence length="469" mass="51353">MIKMTESQDYEEKKKPWGWIIAIVVVAIVAFSAGYFPFHSAKTTSSSVVNIEFYESVAASEAKFINDTLIPQFEAEYPGIHVTFVNVGSEDVSKDILAMEASGHVGPIVAGQDNLEIGQLIYSSHGNVLMNLTAMSPALMPSSLIPAASNLVQYEQKVFGGIYFFPFRGNVPLVFYNKTALSDAGISSPPANYTQLLQDAMTIHSKTGKDPIMIQGASTNGGHTGSSTATEMYQMMVQFGGNPLYLNDTGDIHAVEMLYNLSAYFSPDFKTGYWGSYRGLAVGNYSILDYQWPYVYNILTASPYNMTNSTLGVYPGPAGPVNANHVLGGDVLFIPKGATNIPSLEAFIRFLLGAQAQRETLLNLSWVAINQNAYRNLPKSESVIFTALEQAIATGVFLRNPTPWITEWQVIFCNDVFNPLFVTHSKTYSDIPSLLSYAHSQMYSYIAANYGQANATLYNNPNAYAPISV</sequence>
<dbReference type="EnsemblBacteria" id="CAC11291">
    <property type="protein sequence ID" value="CAC11291"/>
    <property type="gene ID" value="CAC11291"/>
</dbReference>
<keyword evidence="3" id="KW-0472">Membrane</keyword>
<keyword evidence="3" id="KW-1133">Transmembrane helix</keyword>
<evidence type="ECO:0000256" key="2">
    <source>
        <dbReference type="ARBA" id="ARBA00022448"/>
    </source>
</evidence>
<organism evidence="4 5">
    <name type="scientific">Thermoplasma acidophilum (strain ATCC 25905 / DSM 1728 / JCM 9062 / NBRC 15155 / AMRC-C165)</name>
    <dbReference type="NCBI Taxonomy" id="273075"/>
    <lineage>
        <taxon>Archaea</taxon>
        <taxon>Methanobacteriati</taxon>
        <taxon>Thermoplasmatota</taxon>
        <taxon>Thermoplasmata</taxon>
        <taxon>Thermoplasmatales</taxon>
        <taxon>Thermoplasmataceae</taxon>
        <taxon>Thermoplasma</taxon>
    </lineage>
</organism>